<reference evidence="2" key="3">
    <citation type="submission" date="2025-08" db="UniProtKB">
        <authorList>
            <consortium name="RefSeq"/>
        </authorList>
    </citation>
    <scope>IDENTIFICATION</scope>
    <source>
        <strain evidence="2">NI907</strain>
    </source>
</reference>
<dbReference type="AlphaFoldDB" id="A0A6P8BL11"/>
<reference evidence="2" key="1">
    <citation type="journal article" date="2019" name="Mol. Biol. Evol.">
        <title>Blast fungal genomes show frequent chromosomal changes, gene gains and losses, and effector gene turnover.</title>
        <authorList>
            <person name="Gomez Luciano L.B."/>
            <person name="Jason Tsai I."/>
            <person name="Chuma I."/>
            <person name="Tosa Y."/>
            <person name="Chen Y.H."/>
            <person name="Li J.Y."/>
            <person name="Li M.Y."/>
            <person name="Jade Lu M.Y."/>
            <person name="Nakayashiki H."/>
            <person name="Li W.H."/>
        </authorList>
    </citation>
    <scope>NUCLEOTIDE SEQUENCE</scope>
    <source>
        <strain evidence="2">NI907</strain>
    </source>
</reference>
<dbReference type="Proteomes" id="UP000515153">
    <property type="component" value="Unplaced"/>
</dbReference>
<accession>A0A6P8BL11</accession>
<dbReference type="GeneID" id="41957561"/>
<gene>
    <name evidence="2" type="ORF">PgNI_02588</name>
</gene>
<dbReference type="RefSeq" id="XP_030987777.1">
    <property type="nucleotide sequence ID" value="XM_031122650.1"/>
</dbReference>
<reference evidence="2" key="2">
    <citation type="submission" date="2019-10" db="EMBL/GenBank/DDBJ databases">
        <authorList>
            <consortium name="NCBI Genome Project"/>
        </authorList>
    </citation>
    <scope>NUCLEOTIDE SEQUENCE</scope>
    <source>
        <strain evidence="2">NI907</strain>
    </source>
</reference>
<evidence type="ECO:0000313" key="2">
    <source>
        <dbReference type="RefSeq" id="XP_030987777.1"/>
    </source>
</evidence>
<proteinExistence type="predicted"/>
<keyword evidence="1" id="KW-1185">Reference proteome</keyword>
<sequence>MVLEAHQPAARAKLGTSLLESDGLAHPFSPVRLWPQQPSRYYSILMPPHRASSMGPILVINVSEPLLLLGWCASIGQAPGKFAPTASSSPMPALSIQKDKAAAYIRQHADE</sequence>
<evidence type="ECO:0000313" key="1">
    <source>
        <dbReference type="Proteomes" id="UP000515153"/>
    </source>
</evidence>
<dbReference type="KEGG" id="pgri:PgNI_02588"/>
<protein>
    <submittedName>
        <fullName evidence="2">Uncharacterized protein</fullName>
    </submittedName>
</protein>
<organism evidence="1 2">
    <name type="scientific">Pyricularia grisea</name>
    <name type="common">Crabgrass-specific blast fungus</name>
    <name type="synonym">Magnaporthe grisea</name>
    <dbReference type="NCBI Taxonomy" id="148305"/>
    <lineage>
        <taxon>Eukaryota</taxon>
        <taxon>Fungi</taxon>
        <taxon>Dikarya</taxon>
        <taxon>Ascomycota</taxon>
        <taxon>Pezizomycotina</taxon>
        <taxon>Sordariomycetes</taxon>
        <taxon>Sordariomycetidae</taxon>
        <taxon>Magnaporthales</taxon>
        <taxon>Pyriculariaceae</taxon>
        <taxon>Pyricularia</taxon>
    </lineage>
</organism>
<name>A0A6P8BL11_PYRGI</name>